<reference evidence="2 3" key="1">
    <citation type="journal article" date="2017" name="Mol. Biol. Evol.">
        <title>The 4-celled Tetrabaena socialis nuclear genome reveals the essential components for genetic control of cell number at the origin of multicellularity in the volvocine lineage.</title>
        <authorList>
            <person name="Featherston J."/>
            <person name="Arakaki Y."/>
            <person name="Hanschen E.R."/>
            <person name="Ferris P.J."/>
            <person name="Michod R.E."/>
            <person name="Olson B.J.S.C."/>
            <person name="Nozaki H."/>
            <person name="Durand P.M."/>
        </authorList>
    </citation>
    <scope>NUCLEOTIDE SEQUENCE [LARGE SCALE GENOMIC DNA]</scope>
    <source>
        <strain evidence="2 3">NIES-571</strain>
    </source>
</reference>
<gene>
    <name evidence="2" type="ORF">TSOC_005550</name>
</gene>
<organism evidence="2 3">
    <name type="scientific">Tetrabaena socialis</name>
    <dbReference type="NCBI Taxonomy" id="47790"/>
    <lineage>
        <taxon>Eukaryota</taxon>
        <taxon>Viridiplantae</taxon>
        <taxon>Chlorophyta</taxon>
        <taxon>core chlorophytes</taxon>
        <taxon>Chlorophyceae</taxon>
        <taxon>CS clade</taxon>
        <taxon>Chlamydomonadales</taxon>
        <taxon>Tetrabaenaceae</taxon>
        <taxon>Tetrabaena</taxon>
    </lineage>
</organism>
<dbReference type="AlphaFoldDB" id="A0A2J8A5X8"/>
<dbReference type="Proteomes" id="UP000236333">
    <property type="component" value="Unassembled WGS sequence"/>
</dbReference>
<name>A0A2J8A5X8_9CHLO</name>
<keyword evidence="3" id="KW-1185">Reference proteome</keyword>
<feature type="region of interest" description="Disordered" evidence="1">
    <location>
        <begin position="1"/>
        <end position="65"/>
    </location>
</feature>
<evidence type="ECO:0000256" key="1">
    <source>
        <dbReference type="SAM" id="MobiDB-lite"/>
    </source>
</evidence>
<evidence type="ECO:0000313" key="2">
    <source>
        <dbReference type="EMBL" id="PNH07931.1"/>
    </source>
</evidence>
<feature type="compositionally biased region" description="Low complexity" evidence="1">
    <location>
        <begin position="37"/>
        <end position="60"/>
    </location>
</feature>
<sequence>MAQGFHDGSDLDSHLSNLDQDGSARGSGRNRSRNRSRSTTTISSNNSASNSRQHSLQGNGAFVGAGGSGLAALRPQVHREEVVVAAAAAATAALKPKLQGQAV</sequence>
<protein>
    <submittedName>
        <fullName evidence="2">Uncharacterized protein</fullName>
    </submittedName>
</protein>
<proteinExistence type="predicted"/>
<accession>A0A2J8A5X8</accession>
<dbReference type="EMBL" id="PGGS01000153">
    <property type="protein sequence ID" value="PNH07931.1"/>
    <property type="molecule type" value="Genomic_DNA"/>
</dbReference>
<comment type="caution">
    <text evidence="2">The sequence shown here is derived from an EMBL/GenBank/DDBJ whole genome shotgun (WGS) entry which is preliminary data.</text>
</comment>
<evidence type="ECO:0000313" key="3">
    <source>
        <dbReference type="Proteomes" id="UP000236333"/>
    </source>
</evidence>